<accession>A0A2K1JN52</accession>
<sequence>MEGETHSQTDTQTDREVQDLIHLRQKRVRDGLTPERAQRGQPSPALGEERRVCSPPRLWDLRWDSTPLSLGLHTRVCPSGFAPVPLPSRLEYS</sequence>
<feature type="region of interest" description="Disordered" evidence="1">
    <location>
        <begin position="25"/>
        <end position="51"/>
    </location>
</feature>
<evidence type="ECO:0000313" key="4">
    <source>
        <dbReference type="Proteomes" id="UP000006727"/>
    </source>
</evidence>
<dbReference type="Proteomes" id="UP000006727">
    <property type="component" value="Chromosome 13"/>
</dbReference>
<dbReference type="InParanoid" id="A0A2K1JN52"/>
<evidence type="ECO:0000256" key="1">
    <source>
        <dbReference type="SAM" id="MobiDB-lite"/>
    </source>
</evidence>
<organism evidence="2">
    <name type="scientific">Physcomitrium patens</name>
    <name type="common">Spreading-leaved earth moss</name>
    <name type="synonym">Physcomitrella patens</name>
    <dbReference type="NCBI Taxonomy" id="3218"/>
    <lineage>
        <taxon>Eukaryota</taxon>
        <taxon>Viridiplantae</taxon>
        <taxon>Streptophyta</taxon>
        <taxon>Embryophyta</taxon>
        <taxon>Bryophyta</taxon>
        <taxon>Bryophytina</taxon>
        <taxon>Bryopsida</taxon>
        <taxon>Funariidae</taxon>
        <taxon>Funariales</taxon>
        <taxon>Funariaceae</taxon>
        <taxon>Physcomitrium</taxon>
    </lineage>
</organism>
<dbReference type="AlphaFoldDB" id="A0A2K1JN52"/>
<dbReference type="Gramene" id="Pp3c13_24480V3.1">
    <property type="protein sequence ID" value="PAC:32930491.CDS.1"/>
    <property type="gene ID" value="Pp3c13_24480"/>
</dbReference>
<proteinExistence type="predicted"/>
<reference evidence="2 4" key="1">
    <citation type="journal article" date="2008" name="Science">
        <title>The Physcomitrella genome reveals evolutionary insights into the conquest of land by plants.</title>
        <authorList>
            <person name="Rensing S."/>
            <person name="Lang D."/>
            <person name="Zimmer A."/>
            <person name="Terry A."/>
            <person name="Salamov A."/>
            <person name="Shapiro H."/>
            <person name="Nishiyama T."/>
            <person name="Perroud P.-F."/>
            <person name="Lindquist E."/>
            <person name="Kamisugi Y."/>
            <person name="Tanahashi T."/>
            <person name="Sakakibara K."/>
            <person name="Fujita T."/>
            <person name="Oishi K."/>
            <person name="Shin-I T."/>
            <person name="Kuroki Y."/>
            <person name="Toyoda A."/>
            <person name="Suzuki Y."/>
            <person name="Hashimoto A."/>
            <person name="Yamaguchi K."/>
            <person name="Sugano A."/>
            <person name="Kohara Y."/>
            <person name="Fujiyama A."/>
            <person name="Anterola A."/>
            <person name="Aoki S."/>
            <person name="Ashton N."/>
            <person name="Barbazuk W.B."/>
            <person name="Barker E."/>
            <person name="Bennetzen J."/>
            <person name="Bezanilla M."/>
            <person name="Blankenship R."/>
            <person name="Cho S.H."/>
            <person name="Dutcher S."/>
            <person name="Estelle M."/>
            <person name="Fawcett J.A."/>
            <person name="Gundlach H."/>
            <person name="Hanada K."/>
            <person name="Heyl A."/>
            <person name="Hicks K.A."/>
            <person name="Hugh J."/>
            <person name="Lohr M."/>
            <person name="Mayer K."/>
            <person name="Melkozernov A."/>
            <person name="Murata T."/>
            <person name="Nelson D."/>
            <person name="Pils B."/>
            <person name="Prigge M."/>
            <person name="Reiss B."/>
            <person name="Renner T."/>
            <person name="Rombauts S."/>
            <person name="Rushton P."/>
            <person name="Sanderfoot A."/>
            <person name="Schween G."/>
            <person name="Shiu S.-H."/>
            <person name="Stueber K."/>
            <person name="Theodoulou F.L."/>
            <person name="Tu H."/>
            <person name="Van de Peer Y."/>
            <person name="Verrier P.J."/>
            <person name="Waters E."/>
            <person name="Wood A."/>
            <person name="Yang L."/>
            <person name="Cove D."/>
            <person name="Cuming A."/>
            <person name="Hasebe M."/>
            <person name="Lucas S."/>
            <person name="Mishler D.B."/>
            <person name="Reski R."/>
            <person name="Grigoriev I."/>
            <person name="Quatrano R.S."/>
            <person name="Boore J.L."/>
        </authorList>
    </citation>
    <scope>NUCLEOTIDE SEQUENCE [LARGE SCALE GENOMIC DNA]</scope>
    <source>
        <strain evidence="3 4">cv. Gransden 2004</strain>
    </source>
</reference>
<keyword evidence="4" id="KW-1185">Reference proteome</keyword>
<name>A0A2K1JN52_PHYPA</name>
<feature type="compositionally biased region" description="Basic and acidic residues" evidence="1">
    <location>
        <begin position="25"/>
        <end position="38"/>
    </location>
</feature>
<protein>
    <submittedName>
        <fullName evidence="2 3">Uncharacterized protein</fullName>
    </submittedName>
</protein>
<evidence type="ECO:0000313" key="3">
    <source>
        <dbReference type="EnsemblPlants" id="PAC:32930491.CDS.1"/>
    </source>
</evidence>
<reference evidence="3" key="3">
    <citation type="submission" date="2020-12" db="UniProtKB">
        <authorList>
            <consortium name="EnsemblPlants"/>
        </authorList>
    </citation>
    <scope>IDENTIFICATION</scope>
</reference>
<gene>
    <name evidence="2" type="ORF">PHYPA_017802</name>
</gene>
<dbReference type="EMBL" id="ABEU02000013">
    <property type="protein sequence ID" value="PNR42970.1"/>
    <property type="molecule type" value="Genomic_DNA"/>
</dbReference>
<evidence type="ECO:0000313" key="2">
    <source>
        <dbReference type="EMBL" id="PNR42970.1"/>
    </source>
</evidence>
<reference evidence="2 4" key="2">
    <citation type="journal article" date="2018" name="Plant J.">
        <title>The Physcomitrella patens chromosome-scale assembly reveals moss genome structure and evolution.</title>
        <authorList>
            <person name="Lang D."/>
            <person name="Ullrich K.K."/>
            <person name="Murat F."/>
            <person name="Fuchs J."/>
            <person name="Jenkins J."/>
            <person name="Haas F.B."/>
            <person name="Piednoel M."/>
            <person name="Gundlach H."/>
            <person name="Van Bel M."/>
            <person name="Meyberg R."/>
            <person name="Vives C."/>
            <person name="Morata J."/>
            <person name="Symeonidi A."/>
            <person name="Hiss M."/>
            <person name="Muchero W."/>
            <person name="Kamisugi Y."/>
            <person name="Saleh O."/>
            <person name="Blanc G."/>
            <person name="Decker E.L."/>
            <person name="van Gessel N."/>
            <person name="Grimwood J."/>
            <person name="Hayes R.D."/>
            <person name="Graham S.W."/>
            <person name="Gunter L.E."/>
            <person name="McDaniel S.F."/>
            <person name="Hoernstein S.N.W."/>
            <person name="Larsson A."/>
            <person name="Li F.W."/>
            <person name="Perroud P.F."/>
            <person name="Phillips J."/>
            <person name="Ranjan P."/>
            <person name="Rokshar D.S."/>
            <person name="Rothfels C.J."/>
            <person name="Schneider L."/>
            <person name="Shu S."/>
            <person name="Stevenson D.W."/>
            <person name="Thummler F."/>
            <person name="Tillich M."/>
            <person name="Villarreal Aguilar J.C."/>
            <person name="Widiez T."/>
            <person name="Wong G.K."/>
            <person name="Wymore A."/>
            <person name="Zhang Y."/>
            <person name="Zimmer A.D."/>
            <person name="Quatrano R.S."/>
            <person name="Mayer K.F.X."/>
            <person name="Goodstein D."/>
            <person name="Casacuberta J.M."/>
            <person name="Vandepoele K."/>
            <person name="Reski R."/>
            <person name="Cuming A.C."/>
            <person name="Tuskan G.A."/>
            <person name="Maumus F."/>
            <person name="Salse J."/>
            <person name="Schmutz J."/>
            <person name="Rensing S.A."/>
        </authorList>
    </citation>
    <scope>NUCLEOTIDE SEQUENCE [LARGE SCALE GENOMIC DNA]</scope>
    <source>
        <strain evidence="3 4">cv. Gransden 2004</strain>
    </source>
</reference>
<dbReference type="EnsemblPlants" id="Pp3c13_24480V3.1">
    <property type="protein sequence ID" value="PAC:32930491.CDS.1"/>
    <property type="gene ID" value="Pp3c13_24480"/>
</dbReference>